<feature type="transmembrane region" description="Helical" evidence="2">
    <location>
        <begin position="12"/>
        <end position="28"/>
    </location>
</feature>
<dbReference type="Pfam" id="PF10935">
    <property type="entry name" value="DUF2637"/>
    <property type="match status" value="1"/>
</dbReference>
<dbReference type="RefSeq" id="WP_106537124.1">
    <property type="nucleotide sequence ID" value="NZ_ML142900.1"/>
</dbReference>
<accession>A0A2P8E3Q4</accession>
<keyword evidence="2" id="KW-0472">Membrane</keyword>
<feature type="region of interest" description="Disordered" evidence="1">
    <location>
        <begin position="128"/>
        <end position="163"/>
    </location>
</feature>
<feature type="compositionally biased region" description="Pro residues" evidence="1">
    <location>
        <begin position="136"/>
        <end position="154"/>
    </location>
</feature>
<reference evidence="3 4" key="1">
    <citation type="submission" date="2018-03" db="EMBL/GenBank/DDBJ databases">
        <title>Genomic Encyclopedia of Archaeal and Bacterial Type Strains, Phase II (KMG-II): from individual species to whole genera.</title>
        <authorList>
            <person name="Goeker M."/>
        </authorList>
    </citation>
    <scope>NUCLEOTIDE SEQUENCE [LARGE SCALE GENOMIC DNA]</scope>
    <source>
        <strain evidence="3 4">DSM 45211</strain>
    </source>
</reference>
<dbReference type="AlphaFoldDB" id="A0A2P8E3Q4"/>
<dbReference type="Proteomes" id="UP000243528">
    <property type="component" value="Unassembled WGS sequence"/>
</dbReference>
<name>A0A2P8E3Q4_9ACTN</name>
<feature type="transmembrane region" description="Helical" evidence="2">
    <location>
        <begin position="40"/>
        <end position="59"/>
    </location>
</feature>
<evidence type="ECO:0000313" key="3">
    <source>
        <dbReference type="EMBL" id="PSL04103.1"/>
    </source>
</evidence>
<keyword evidence="2" id="KW-0812">Transmembrane</keyword>
<gene>
    <name evidence="3" type="ORF">CLV30_106106</name>
</gene>
<keyword evidence="4" id="KW-1185">Reference proteome</keyword>
<dbReference type="InterPro" id="IPR021235">
    <property type="entry name" value="DUF2637"/>
</dbReference>
<organism evidence="3 4">
    <name type="scientific">Haloactinopolyspora alba</name>
    <dbReference type="NCBI Taxonomy" id="648780"/>
    <lineage>
        <taxon>Bacteria</taxon>
        <taxon>Bacillati</taxon>
        <taxon>Actinomycetota</taxon>
        <taxon>Actinomycetes</taxon>
        <taxon>Jiangellales</taxon>
        <taxon>Jiangellaceae</taxon>
        <taxon>Haloactinopolyspora</taxon>
    </lineage>
</organism>
<feature type="transmembrane region" description="Helical" evidence="2">
    <location>
        <begin position="71"/>
        <end position="90"/>
    </location>
</feature>
<dbReference type="EMBL" id="PYGE01000006">
    <property type="protein sequence ID" value="PSL04103.1"/>
    <property type="molecule type" value="Genomic_DNA"/>
</dbReference>
<protein>
    <submittedName>
        <fullName evidence="3">Uncharacterized protein DUF2637</fullName>
    </submittedName>
</protein>
<sequence length="208" mass="21695">MPSTGRLERNALRLMLVVAIAMSARALYDVGVAAGLGPVLAAGLPVILDGFAILAARVVTRLSGRAATYPWTLLVLLGAVSVWANALHAHPVTVGALTLTTWQAQAVAALPPVVLGFGFHLTQMVSRADAKAQVPEPEPAPDPTPEPGPEPPSRSPYEVAAREAWLHHGPMTGAVLAERIDSSLATGKRLAAKFRTEGADPAPVTTEE</sequence>
<proteinExistence type="predicted"/>
<evidence type="ECO:0000313" key="4">
    <source>
        <dbReference type="Proteomes" id="UP000243528"/>
    </source>
</evidence>
<keyword evidence="2" id="KW-1133">Transmembrane helix</keyword>
<evidence type="ECO:0000256" key="1">
    <source>
        <dbReference type="SAM" id="MobiDB-lite"/>
    </source>
</evidence>
<comment type="caution">
    <text evidence="3">The sequence shown here is derived from an EMBL/GenBank/DDBJ whole genome shotgun (WGS) entry which is preliminary data.</text>
</comment>
<evidence type="ECO:0000256" key="2">
    <source>
        <dbReference type="SAM" id="Phobius"/>
    </source>
</evidence>
<feature type="transmembrane region" description="Helical" evidence="2">
    <location>
        <begin position="102"/>
        <end position="121"/>
    </location>
</feature>